<organism evidence="1 2">
    <name type="scientific">Agromyces larvae</name>
    <dbReference type="NCBI Taxonomy" id="2929802"/>
    <lineage>
        <taxon>Bacteria</taxon>
        <taxon>Bacillati</taxon>
        <taxon>Actinomycetota</taxon>
        <taxon>Actinomycetes</taxon>
        <taxon>Micrococcales</taxon>
        <taxon>Microbacteriaceae</taxon>
        <taxon>Agromyces</taxon>
    </lineage>
</organism>
<gene>
    <name evidence="1" type="ORF">MTO99_16485</name>
</gene>
<keyword evidence="2" id="KW-1185">Reference proteome</keyword>
<reference evidence="1 2" key="1">
    <citation type="submission" date="2022-03" db="EMBL/GenBank/DDBJ databases">
        <title>Mucilaginibacter sp. isolated from the gut of Protaetia brevitarsis seulensis larvae.</title>
        <authorList>
            <person name="Won M."/>
            <person name="Kim S.-J."/>
            <person name="Kwon S.-W."/>
        </authorList>
    </citation>
    <scope>NUCLEOTIDE SEQUENCE [LARGE SCALE GENOMIC DNA]</scope>
    <source>
        <strain evidence="1 2">CFWR-12</strain>
    </source>
</reference>
<dbReference type="EMBL" id="CP094528">
    <property type="protein sequence ID" value="UOE43747.1"/>
    <property type="molecule type" value="Genomic_DNA"/>
</dbReference>
<evidence type="ECO:0000313" key="2">
    <source>
        <dbReference type="Proteomes" id="UP000832097"/>
    </source>
</evidence>
<evidence type="ECO:0000313" key="1">
    <source>
        <dbReference type="EMBL" id="UOE43747.1"/>
    </source>
</evidence>
<accession>A0ABY4BX41</accession>
<name>A0ABY4BX41_9MICO</name>
<sequence>MAILTNGTDTITPDLIDGYESTSEARNVVHPILGSEDVDVVLRPATLPTGTMVLVMGNEASAAAAEDALRGAHVWSLVTDRGTVDMSFIVAERITRTLDRDTRDVWLVSFGWQEVDA</sequence>
<dbReference type="Proteomes" id="UP000832097">
    <property type="component" value="Chromosome"/>
</dbReference>
<dbReference type="RefSeq" id="WP_243554929.1">
    <property type="nucleotide sequence ID" value="NZ_CP094528.1"/>
</dbReference>
<proteinExistence type="predicted"/>
<protein>
    <submittedName>
        <fullName evidence="1">Uncharacterized protein</fullName>
    </submittedName>
</protein>